<evidence type="ECO:0000259" key="1">
    <source>
        <dbReference type="Pfam" id="PF00535"/>
    </source>
</evidence>
<dbReference type="PANTHER" id="PTHR43630">
    <property type="entry name" value="POLY-BETA-1,6-N-ACETYL-D-GLUCOSAMINE SYNTHASE"/>
    <property type="match status" value="1"/>
</dbReference>
<proteinExistence type="predicted"/>
<reference evidence="2 3" key="2">
    <citation type="submission" date="2018-03" db="EMBL/GenBank/DDBJ databases">
        <title>The ancient ancestry and fast evolution of plastids.</title>
        <authorList>
            <person name="Moore K.R."/>
            <person name="Magnabosco C."/>
            <person name="Momper L."/>
            <person name="Gold D.A."/>
            <person name="Bosak T."/>
            <person name="Fournier G.P."/>
        </authorList>
    </citation>
    <scope>NUCLEOTIDE SEQUENCE [LARGE SCALE GENOMIC DNA]</scope>
    <source>
        <strain evidence="2 3">ULC18</strain>
    </source>
</reference>
<evidence type="ECO:0000313" key="2">
    <source>
        <dbReference type="EMBL" id="PSB27020.1"/>
    </source>
</evidence>
<comment type="caution">
    <text evidence="2">The sequence shown here is derived from an EMBL/GenBank/DDBJ whole genome shotgun (WGS) entry which is preliminary data.</text>
</comment>
<keyword evidence="3" id="KW-1185">Reference proteome</keyword>
<accession>A0A2T1E2S1</accession>
<sequence>MTSISQPKPLLSLCMIVKNESEHLARCLSSAQAYVDEIVVVDTGSQDDTVAIAQRYGATLYYFDWCDDFAAARNFSVGKVTGDWILILDADETLMVETGTLRQQLAASPSELMGYALTRTEINLLEDDLSGGVHVRLFRNDPGLRYAGRYHEQLRQQNGKPLLVDALHGLKLLHYGNSDPQAVLQKTLDRDIPLLEKMRQEQTLSLWLLDCLARNYSNTGQLDQAQACYAEAFDRLLPHILSGEPPEVFFWVPTLVCELGWRSLDAEDLESTRLLCQRGLEWCPNHAPLHCLAGEVLLLLGFPLGAIAYFETALRMGQEGSYDQTDPCPKTTLTVDPACGLGRAYEQLGQTEHALAMFELALSFDVNCAIAQQHLDEIKGRKGEALKSFEF</sequence>
<reference evidence="3" key="1">
    <citation type="submission" date="2018-02" db="EMBL/GenBank/DDBJ databases">
        <authorList>
            <person name="Moore K."/>
            <person name="Momper L."/>
        </authorList>
    </citation>
    <scope>NUCLEOTIDE SEQUENCE [LARGE SCALE GENOMIC DNA]</scope>
    <source>
        <strain evidence="3">ULC18</strain>
    </source>
</reference>
<dbReference type="PANTHER" id="PTHR43630:SF2">
    <property type="entry name" value="GLYCOSYLTRANSFERASE"/>
    <property type="match status" value="1"/>
</dbReference>
<dbReference type="EMBL" id="PVWK01000098">
    <property type="protein sequence ID" value="PSB27020.1"/>
    <property type="molecule type" value="Genomic_DNA"/>
</dbReference>
<dbReference type="Pfam" id="PF00535">
    <property type="entry name" value="Glycos_transf_2"/>
    <property type="match status" value="1"/>
</dbReference>
<dbReference type="InterPro" id="IPR001173">
    <property type="entry name" value="Glyco_trans_2-like"/>
</dbReference>
<dbReference type="InterPro" id="IPR029044">
    <property type="entry name" value="Nucleotide-diphossugar_trans"/>
</dbReference>
<feature type="domain" description="Glycosyltransferase 2-like" evidence="1">
    <location>
        <begin position="12"/>
        <end position="95"/>
    </location>
</feature>
<dbReference type="RefSeq" id="WP_106257639.1">
    <property type="nucleotide sequence ID" value="NZ_CAWNSW010000133.1"/>
</dbReference>
<organism evidence="2 3">
    <name type="scientific">Stenomitos frigidus ULC18</name>
    <dbReference type="NCBI Taxonomy" id="2107698"/>
    <lineage>
        <taxon>Bacteria</taxon>
        <taxon>Bacillati</taxon>
        <taxon>Cyanobacteriota</taxon>
        <taxon>Cyanophyceae</taxon>
        <taxon>Leptolyngbyales</taxon>
        <taxon>Leptolyngbyaceae</taxon>
        <taxon>Stenomitos</taxon>
    </lineage>
</organism>
<protein>
    <recommendedName>
        <fullName evidence="1">Glycosyltransferase 2-like domain-containing protein</fullName>
    </recommendedName>
</protein>
<dbReference type="Gene3D" id="1.25.40.10">
    <property type="entry name" value="Tetratricopeptide repeat domain"/>
    <property type="match status" value="1"/>
</dbReference>
<dbReference type="SUPFAM" id="SSF48452">
    <property type="entry name" value="TPR-like"/>
    <property type="match status" value="1"/>
</dbReference>
<dbReference type="AlphaFoldDB" id="A0A2T1E2S1"/>
<dbReference type="Proteomes" id="UP000239576">
    <property type="component" value="Unassembled WGS sequence"/>
</dbReference>
<name>A0A2T1E2S1_9CYAN</name>
<gene>
    <name evidence="2" type="ORF">C7B82_17865</name>
</gene>
<dbReference type="SUPFAM" id="SSF53448">
    <property type="entry name" value="Nucleotide-diphospho-sugar transferases"/>
    <property type="match status" value="1"/>
</dbReference>
<dbReference type="InterPro" id="IPR019734">
    <property type="entry name" value="TPR_rpt"/>
</dbReference>
<evidence type="ECO:0000313" key="3">
    <source>
        <dbReference type="Proteomes" id="UP000239576"/>
    </source>
</evidence>
<dbReference type="OrthoDB" id="9785185at2"/>
<dbReference type="CDD" id="cd02511">
    <property type="entry name" value="Beta4Glucosyltransferase"/>
    <property type="match status" value="1"/>
</dbReference>
<dbReference type="InterPro" id="IPR011990">
    <property type="entry name" value="TPR-like_helical_dom_sf"/>
</dbReference>
<dbReference type="Pfam" id="PF13181">
    <property type="entry name" value="TPR_8"/>
    <property type="match status" value="2"/>
</dbReference>
<dbReference type="Gene3D" id="3.90.550.10">
    <property type="entry name" value="Spore Coat Polysaccharide Biosynthesis Protein SpsA, Chain A"/>
    <property type="match status" value="1"/>
</dbReference>